<accession>A0A8H3UUE6</accession>
<keyword evidence="6" id="KW-0687">Ribonucleoprotein</keyword>
<comment type="caution">
    <text evidence="10">The sequence shown here is derived from an EMBL/GenBank/DDBJ whole genome shotgun (WGS) entry which is preliminary data.</text>
</comment>
<evidence type="ECO:0000256" key="4">
    <source>
        <dbReference type="ARBA" id="ARBA00022980"/>
    </source>
</evidence>
<dbReference type="PANTHER" id="PTHR13124">
    <property type="entry name" value="39S RIBOSOMAL PROTEIN L46, MITOCHONDRIAL PRECURSOR-RELATED"/>
    <property type="match status" value="1"/>
</dbReference>
<keyword evidence="4" id="KW-0689">Ribosomal protein</keyword>
<dbReference type="Proteomes" id="UP000447873">
    <property type="component" value="Unassembled WGS sequence"/>
</dbReference>
<evidence type="ECO:0000313" key="11">
    <source>
        <dbReference type="Proteomes" id="UP000447873"/>
    </source>
</evidence>
<evidence type="ECO:0000256" key="3">
    <source>
        <dbReference type="ARBA" id="ARBA00022946"/>
    </source>
</evidence>
<gene>
    <name evidence="10" type="ORF">EG328_002916</name>
</gene>
<evidence type="ECO:0000256" key="2">
    <source>
        <dbReference type="ARBA" id="ARBA00009070"/>
    </source>
</evidence>
<dbReference type="InterPro" id="IPR021757">
    <property type="entry name" value="Ribosomal_mL46_N"/>
</dbReference>
<evidence type="ECO:0000256" key="7">
    <source>
        <dbReference type="ARBA" id="ARBA00035190"/>
    </source>
</evidence>
<evidence type="ECO:0000256" key="6">
    <source>
        <dbReference type="ARBA" id="ARBA00023274"/>
    </source>
</evidence>
<dbReference type="EMBL" id="WNWS01000184">
    <property type="protein sequence ID" value="KAE9975930.1"/>
    <property type="molecule type" value="Genomic_DNA"/>
</dbReference>
<feature type="region of interest" description="Disordered" evidence="8">
    <location>
        <begin position="1"/>
        <end position="29"/>
    </location>
</feature>
<comment type="similarity">
    <text evidence="2">Belongs to the mitochondrion-specific ribosomal protein mL46 family.</text>
</comment>
<feature type="domain" description="Large ribosomal subunit protein mL46 N-terminal" evidence="9">
    <location>
        <begin position="89"/>
        <end position="225"/>
    </location>
</feature>
<reference evidence="10 11" key="1">
    <citation type="submission" date="2018-12" db="EMBL/GenBank/DDBJ databases">
        <title>Venturia inaequalis Genome Resource.</title>
        <authorList>
            <person name="Lichtner F.J."/>
        </authorList>
    </citation>
    <scope>NUCLEOTIDE SEQUENCE [LARGE SCALE GENOMIC DNA]</scope>
    <source>
        <strain evidence="10 11">120213</strain>
    </source>
</reference>
<keyword evidence="5" id="KW-0496">Mitochondrion</keyword>
<organism evidence="10 11">
    <name type="scientific">Venturia inaequalis</name>
    <name type="common">Apple scab fungus</name>
    <dbReference type="NCBI Taxonomy" id="5025"/>
    <lineage>
        <taxon>Eukaryota</taxon>
        <taxon>Fungi</taxon>
        <taxon>Dikarya</taxon>
        <taxon>Ascomycota</taxon>
        <taxon>Pezizomycotina</taxon>
        <taxon>Dothideomycetes</taxon>
        <taxon>Pleosporomycetidae</taxon>
        <taxon>Venturiales</taxon>
        <taxon>Venturiaceae</taxon>
        <taxon>Venturia</taxon>
    </lineage>
</organism>
<evidence type="ECO:0000256" key="5">
    <source>
        <dbReference type="ARBA" id="ARBA00023128"/>
    </source>
</evidence>
<dbReference type="AlphaFoldDB" id="A0A8H3UUE6"/>
<dbReference type="InterPro" id="IPR033650">
    <property type="entry name" value="Ribosomal_mL46_NUDIX"/>
</dbReference>
<protein>
    <recommendedName>
        <fullName evidence="7">Large ribosomal subunit protein mL46</fullName>
    </recommendedName>
</protein>
<dbReference type="InterPro" id="IPR040008">
    <property type="entry name" value="Ribosomal_mL46"/>
</dbReference>
<dbReference type="GO" id="GO:0005762">
    <property type="term" value="C:mitochondrial large ribosomal subunit"/>
    <property type="evidence" value="ECO:0007669"/>
    <property type="project" value="TreeGrafter"/>
</dbReference>
<evidence type="ECO:0000256" key="8">
    <source>
        <dbReference type="SAM" id="MobiDB-lite"/>
    </source>
</evidence>
<dbReference type="CDD" id="cd04661">
    <property type="entry name" value="NUDIX_MRP_L46"/>
    <property type="match status" value="1"/>
</dbReference>
<dbReference type="FunFam" id="3.90.79.10:FF:000018">
    <property type="entry name" value="39S ribosomal protein L46, mitochondrial"/>
    <property type="match status" value="1"/>
</dbReference>
<evidence type="ECO:0000313" key="10">
    <source>
        <dbReference type="EMBL" id="KAE9975930.1"/>
    </source>
</evidence>
<name>A0A8H3UUE6_VENIN</name>
<proteinExistence type="inferred from homology"/>
<dbReference type="GO" id="GO:0005743">
    <property type="term" value="C:mitochondrial inner membrane"/>
    <property type="evidence" value="ECO:0007669"/>
    <property type="project" value="UniProtKB-ARBA"/>
</dbReference>
<comment type="subcellular location">
    <subcellularLocation>
        <location evidence="1">Mitochondrion</location>
    </subcellularLocation>
</comment>
<evidence type="ECO:0000259" key="9">
    <source>
        <dbReference type="Pfam" id="PF11788"/>
    </source>
</evidence>
<evidence type="ECO:0000256" key="1">
    <source>
        <dbReference type="ARBA" id="ARBA00004173"/>
    </source>
</evidence>
<dbReference type="PANTHER" id="PTHR13124:SF12">
    <property type="entry name" value="LARGE RIBOSOMAL SUBUNIT PROTEIN ML46"/>
    <property type="match status" value="1"/>
</dbReference>
<dbReference type="GO" id="GO:0003735">
    <property type="term" value="F:structural constituent of ribosome"/>
    <property type="evidence" value="ECO:0007669"/>
    <property type="project" value="InterPro"/>
</dbReference>
<keyword evidence="3" id="KW-0809">Transit peptide</keyword>
<dbReference type="Pfam" id="PF11788">
    <property type="entry name" value="MRP-L46"/>
    <property type="match status" value="1"/>
</dbReference>
<dbReference type="Gene3D" id="3.90.79.10">
    <property type="entry name" value="Nucleoside Triphosphate Pyrophosphohydrolase"/>
    <property type="match status" value="1"/>
</dbReference>
<sequence length="368" mass="42074">MRWTIFSSGDGPALDSPFEHPMKSSPSGVSSLLTRQVRMLNGPICRSCRKSIAQRRHASSAAAVAERPFATQSVDPPVDQSPSTNLAHRLRTGVVLSRPPQITRDLTSFEKSFYLYQRRMNERLALPFTQYFYFRKQTPAMLDWKRKVKERQTAARDIGKYNPYSKEGWNDELLVGAKESEPDHQVEVLLQDSIVYPMQKDGEEAAIEAQRKALVRPMPRVTEADRTNDQRSLNRLLQRTLYLLVQNERGHWTFPTDTITGRESLHQAAERILVQSGGLNMNTWIVGNSPIGFSQFNFQKQRATANEKGVTELGEKTFFMKGRIMAGQANLDKNLLGLKDFKWLAKEEIEKAVLDRYWAGIKNMLPER</sequence>